<sequence length="83" mass="8929">MPDDVSILAMLGVTLLVLAAVAWTAVLVLLLRRARSECAARRSGRGLPGFPRPRQAAPPLEAVELTPAEQDAFAGLVRRLGRR</sequence>
<comment type="caution">
    <text evidence="2">The sequence shown here is derived from an EMBL/GenBank/DDBJ whole genome shotgun (WGS) entry which is preliminary data.</text>
</comment>
<dbReference type="OrthoDB" id="4337460at2"/>
<keyword evidence="1" id="KW-1133">Transmembrane helix</keyword>
<reference evidence="2 3" key="1">
    <citation type="submission" date="2017-11" db="EMBL/GenBank/DDBJ databases">
        <title>Draft genome of actinobacteria isolated from guarana (Paullinia cupana (Mart.) Ducke.</title>
        <authorList>
            <person name="Siqueira K.A."/>
            <person name="Liotti R.G."/>
            <person name="Mendes T.A.O."/>
            <person name="Soares M.A."/>
        </authorList>
    </citation>
    <scope>NUCLEOTIDE SEQUENCE [LARGE SCALE GENOMIC DNA]</scope>
    <source>
        <strain evidence="2 3">193</strain>
    </source>
</reference>
<evidence type="ECO:0000256" key="1">
    <source>
        <dbReference type="SAM" id="Phobius"/>
    </source>
</evidence>
<dbReference type="EMBL" id="PENI01000010">
    <property type="protein sequence ID" value="RMB84508.1"/>
    <property type="molecule type" value="Genomic_DNA"/>
</dbReference>
<accession>A0A3M0I845</accession>
<proteinExistence type="predicted"/>
<name>A0A3M0I845_9ACTN</name>
<dbReference type="Proteomes" id="UP000270471">
    <property type="component" value="Unassembled WGS sequence"/>
</dbReference>
<evidence type="ECO:0000313" key="3">
    <source>
        <dbReference type="Proteomes" id="UP000270471"/>
    </source>
</evidence>
<dbReference type="RefSeq" id="WP_121890365.1">
    <property type="nucleotide sequence ID" value="NZ_PENI01000010.1"/>
</dbReference>
<gene>
    <name evidence="2" type="ORF">CTZ28_17405</name>
</gene>
<evidence type="ECO:0000313" key="2">
    <source>
        <dbReference type="EMBL" id="RMB84508.1"/>
    </source>
</evidence>
<dbReference type="AlphaFoldDB" id="A0A3M0I845"/>
<protein>
    <submittedName>
        <fullName evidence="2">Uncharacterized protein</fullName>
    </submittedName>
</protein>
<keyword evidence="1" id="KW-0812">Transmembrane</keyword>
<keyword evidence="1" id="KW-0472">Membrane</keyword>
<feature type="transmembrane region" description="Helical" evidence="1">
    <location>
        <begin position="6"/>
        <end position="31"/>
    </location>
</feature>
<organism evidence="2 3">
    <name type="scientific">Streptomyces shenzhenensis</name>
    <dbReference type="NCBI Taxonomy" id="943815"/>
    <lineage>
        <taxon>Bacteria</taxon>
        <taxon>Bacillati</taxon>
        <taxon>Actinomycetota</taxon>
        <taxon>Actinomycetes</taxon>
        <taxon>Kitasatosporales</taxon>
        <taxon>Streptomycetaceae</taxon>
        <taxon>Streptomyces</taxon>
    </lineage>
</organism>
<keyword evidence="3" id="KW-1185">Reference proteome</keyword>